<dbReference type="EMBL" id="JSWE01000036">
    <property type="protein sequence ID" value="KIE06171.1"/>
    <property type="molecule type" value="Genomic_DNA"/>
</dbReference>
<dbReference type="Gene3D" id="3.40.50.1820">
    <property type="entry name" value="alpha/beta hydrolase"/>
    <property type="match status" value="1"/>
</dbReference>
<evidence type="ECO:0000313" key="1">
    <source>
        <dbReference type="EMBL" id="KIE06171.1"/>
    </source>
</evidence>
<dbReference type="Proteomes" id="UP000031258">
    <property type="component" value="Unassembled WGS sequence"/>
</dbReference>
<evidence type="ECO:0000313" key="2">
    <source>
        <dbReference type="Proteomes" id="UP000031258"/>
    </source>
</evidence>
<evidence type="ECO:0008006" key="3">
    <source>
        <dbReference type="Google" id="ProtNLM"/>
    </source>
</evidence>
<comment type="caution">
    <text evidence="1">The sequence shown here is derived from an EMBL/GenBank/DDBJ whole genome shotgun (WGS) entry which is preliminary data.</text>
</comment>
<sequence length="387" mass="44084">MFDRIAAKFSNIVYNDANPLYKDGGYLNLEGWELLESSKNRDENGYFGAAFGANNTIIIAHRGTEVGSLDDIKNDISIFYNKPLTQLPYALKFSKFVENKYNSIFSYLHTGHSLGGLLAEVVGLSLKQPVISFEAPGAYQAANAVLNDPDKIKGDNITTYFTDPNFINTHGKHIANNFYKVDYFTNPTGVELTDYIIYSVKQHSMENLMNQFDAETGKPINFKIVQNWPEGFEAGYKSYLDNNRLWQQKAVLDWEQNIIIESYTDPDTFEIVEIKLQDEYQGITEYKAELDSERTTAKKHIEGCLVVGFAKTFIYLTSTAFKKPFEESFFGKLLNKFSNLMAENFSSYIDVHENNTQNIAYQEAELLEEELPCCDILFSSSIDCDYC</sequence>
<dbReference type="OrthoDB" id="7299323at2"/>
<reference evidence="1 2" key="1">
    <citation type="submission" date="2014-11" db="EMBL/GenBank/DDBJ databases">
        <title>A Rickettsiales Symbiont of Amoebae With Ancient Features.</title>
        <authorList>
            <person name="Schulz F."/>
            <person name="Martijn J."/>
            <person name="Wascher F."/>
            <person name="Kostanjsek R."/>
            <person name="Ettema T.J."/>
            <person name="Horn M."/>
        </authorList>
    </citation>
    <scope>NUCLEOTIDE SEQUENCE [LARGE SCALE GENOMIC DNA]</scope>
    <source>
        <strain evidence="1 2">UWC36</strain>
    </source>
</reference>
<accession>A0A0C1N1A1</accession>
<dbReference type="AlphaFoldDB" id="A0A0C1N1A1"/>
<proteinExistence type="predicted"/>
<dbReference type="RefSeq" id="WP_039454767.1">
    <property type="nucleotide sequence ID" value="NZ_JSWE01000036.1"/>
</dbReference>
<gene>
    <name evidence="1" type="ORF">NF27_BK00920</name>
</gene>
<dbReference type="SUPFAM" id="SSF53474">
    <property type="entry name" value="alpha/beta-Hydrolases"/>
    <property type="match status" value="1"/>
</dbReference>
<keyword evidence="2" id="KW-1185">Reference proteome</keyword>
<protein>
    <recommendedName>
        <fullName evidence="3">Fungal lipase-like domain-containing protein</fullName>
    </recommendedName>
</protein>
<name>A0A0C1N1A1_9RICK</name>
<dbReference type="InterPro" id="IPR029058">
    <property type="entry name" value="AB_hydrolase_fold"/>
</dbReference>
<organism evidence="1 2">
    <name type="scientific">Candidatus Jidaibacter acanthamoebae</name>
    <dbReference type="NCBI Taxonomy" id="86105"/>
    <lineage>
        <taxon>Bacteria</taxon>
        <taxon>Pseudomonadati</taxon>
        <taxon>Pseudomonadota</taxon>
        <taxon>Alphaproteobacteria</taxon>
        <taxon>Rickettsiales</taxon>
        <taxon>Candidatus Midichloriaceae</taxon>
        <taxon>Candidatus Jidaibacter</taxon>
    </lineage>
</organism>